<dbReference type="EMBL" id="JACQAY010000046">
    <property type="protein sequence ID" value="MBI3538916.1"/>
    <property type="molecule type" value="Genomic_DNA"/>
</dbReference>
<dbReference type="InterPro" id="IPR006439">
    <property type="entry name" value="HAD-SF_hydro_IA"/>
</dbReference>
<dbReference type="SFLD" id="SFLDG01129">
    <property type="entry name" value="C1.5:_HAD__Beta-PGM__Phosphata"/>
    <property type="match status" value="1"/>
</dbReference>
<dbReference type="GO" id="GO:0016787">
    <property type="term" value="F:hydrolase activity"/>
    <property type="evidence" value="ECO:0007669"/>
    <property type="project" value="UniProtKB-KW"/>
</dbReference>
<comment type="caution">
    <text evidence="1">The sequence shown here is derived from an EMBL/GenBank/DDBJ whole genome shotgun (WGS) entry which is preliminary data.</text>
</comment>
<reference evidence="1" key="1">
    <citation type="submission" date="2020-07" db="EMBL/GenBank/DDBJ databases">
        <title>Huge and variable diversity of episymbiotic CPR bacteria and DPANN archaea in groundwater ecosystems.</title>
        <authorList>
            <person name="He C.Y."/>
            <person name="Keren R."/>
            <person name="Whittaker M."/>
            <person name="Farag I.F."/>
            <person name="Doudna J."/>
            <person name="Cate J.H.D."/>
            <person name="Banfield J.F."/>
        </authorList>
    </citation>
    <scope>NUCLEOTIDE SEQUENCE</scope>
    <source>
        <strain evidence="1">NC_groundwater_928_Pr1_S-0.2um_72_17</strain>
    </source>
</reference>
<evidence type="ECO:0000313" key="2">
    <source>
        <dbReference type="Proteomes" id="UP000807850"/>
    </source>
</evidence>
<name>A0A9D6L514_UNCEI</name>
<dbReference type="SFLD" id="SFLDS00003">
    <property type="entry name" value="Haloacid_Dehalogenase"/>
    <property type="match status" value="1"/>
</dbReference>
<sequence>MSARPGLDAVIFDAGGTLIRLDFEWMADDLARRGVVTSPDALRRAEVAGRRAYDASGGPARHGAAQLMWIAAPAANGAGANGAIGEAPGYRGDIHAYFAGTLAAAGASDAAIEPAIARFFGRDRERGLWSRPMEGAREAIDALGAMGFRLAVVSNSDGRAERHLTHADMRRGVEFVVDSHVVGVEKPDPRIFAIALERLGVDPARALYVGDIRSVDETGALAAGMRFVLIDPLGDYAAPGAPRIDDMHALAQWVDATFERPHAHGGRAPR</sequence>
<dbReference type="PANTHER" id="PTHR46649:SF5">
    <property type="entry name" value="F14L17.7 PROTEIN"/>
    <property type="match status" value="1"/>
</dbReference>
<dbReference type="InterPro" id="IPR023214">
    <property type="entry name" value="HAD_sf"/>
</dbReference>
<dbReference type="SUPFAM" id="SSF56784">
    <property type="entry name" value="HAD-like"/>
    <property type="match status" value="1"/>
</dbReference>
<organism evidence="1 2">
    <name type="scientific">Eiseniibacteriota bacterium</name>
    <dbReference type="NCBI Taxonomy" id="2212470"/>
    <lineage>
        <taxon>Bacteria</taxon>
        <taxon>Candidatus Eiseniibacteriota</taxon>
    </lineage>
</organism>
<dbReference type="NCBIfam" id="TIGR01509">
    <property type="entry name" value="HAD-SF-IA-v3"/>
    <property type="match status" value="1"/>
</dbReference>
<dbReference type="Pfam" id="PF00702">
    <property type="entry name" value="Hydrolase"/>
    <property type="match status" value="1"/>
</dbReference>
<accession>A0A9D6L514</accession>
<dbReference type="PANTHER" id="PTHR46649">
    <property type="match status" value="1"/>
</dbReference>
<evidence type="ECO:0000313" key="1">
    <source>
        <dbReference type="EMBL" id="MBI3538916.1"/>
    </source>
</evidence>
<proteinExistence type="predicted"/>
<gene>
    <name evidence="1" type="ORF">HY076_01425</name>
</gene>
<protein>
    <submittedName>
        <fullName evidence="1">HAD family hydrolase</fullName>
    </submittedName>
</protein>
<dbReference type="InterPro" id="IPR036412">
    <property type="entry name" value="HAD-like_sf"/>
</dbReference>
<dbReference type="Proteomes" id="UP000807850">
    <property type="component" value="Unassembled WGS sequence"/>
</dbReference>
<dbReference type="NCBIfam" id="TIGR01549">
    <property type="entry name" value="HAD-SF-IA-v1"/>
    <property type="match status" value="1"/>
</dbReference>
<keyword evidence="1" id="KW-0378">Hydrolase</keyword>
<dbReference type="AlphaFoldDB" id="A0A9D6L514"/>
<dbReference type="Gene3D" id="3.40.50.1000">
    <property type="entry name" value="HAD superfamily/HAD-like"/>
    <property type="match status" value="1"/>
</dbReference>